<dbReference type="PANTHER" id="PTHR43369">
    <property type="entry name" value="PHOSPHORIBOSYLGLYCINAMIDE FORMYLTRANSFERASE"/>
    <property type="match status" value="1"/>
</dbReference>
<dbReference type="PANTHER" id="PTHR43369:SF2">
    <property type="entry name" value="PHOSPHORIBOSYLGLYCINAMIDE FORMYLTRANSFERASE"/>
    <property type="match status" value="1"/>
</dbReference>
<keyword evidence="7" id="KW-1185">Reference proteome</keyword>
<feature type="binding site" evidence="4">
    <location>
        <begin position="12"/>
        <end position="14"/>
    </location>
    <ligand>
        <name>N(1)-(5-phospho-beta-D-ribosyl)glycinamide</name>
        <dbReference type="ChEBI" id="CHEBI:143788"/>
    </ligand>
</feature>
<dbReference type="AlphaFoldDB" id="A0A4Y1WSY3"/>
<comment type="pathway">
    <text evidence="1 4">Purine metabolism; IMP biosynthesis via de novo pathway; N(2)-formyl-N(1)-(5-phospho-D-ribosyl)glycinamide from N(1)-(5-phospho-D-ribosyl)glycinamide (10-formyl THF route): step 1/1.</text>
</comment>
<feature type="site" description="Raises pKa of active site His" evidence="4">
    <location>
        <position position="145"/>
    </location>
</feature>
<dbReference type="KEGG" id="acou:A5CBH24_15040"/>
<comment type="catalytic activity">
    <reaction evidence="4">
        <text>N(1)-(5-phospho-beta-D-ribosyl)glycinamide + (6R)-10-formyltetrahydrofolate = N(2)-formyl-N(1)-(5-phospho-beta-D-ribosyl)glycinamide + (6S)-5,6,7,8-tetrahydrofolate + H(+)</text>
        <dbReference type="Rhea" id="RHEA:15053"/>
        <dbReference type="ChEBI" id="CHEBI:15378"/>
        <dbReference type="ChEBI" id="CHEBI:57453"/>
        <dbReference type="ChEBI" id="CHEBI:143788"/>
        <dbReference type="ChEBI" id="CHEBI:147286"/>
        <dbReference type="ChEBI" id="CHEBI:195366"/>
        <dbReference type="EC" id="2.1.2.2"/>
    </reaction>
</comment>
<gene>
    <name evidence="4 6" type="primary">purN</name>
    <name evidence="6" type="ORF">A5CBH24_15040</name>
</gene>
<feature type="domain" description="Formyl transferase N-terminal" evidence="5">
    <location>
        <begin position="2"/>
        <end position="181"/>
    </location>
</feature>
<dbReference type="GO" id="GO:0005829">
    <property type="term" value="C:cytosol"/>
    <property type="evidence" value="ECO:0007669"/>
    <property type="project" value="TreeGrafter"/>
</dbReference>
<protein>
    <recommendedName>
        <fullName evidence="4">Phosphoribosylglycinamide formyltransferase</fullName>
        <ecNumber evidence="4">2.1.2.2</ecNumber>
    </recommendedName>
    <alternativeName>
        <fullName evidence="4">5'-phosphoribosylglycinamide transformylase</fullName>
    </alternativeName>
    <alternativeName>
        <fullName evidence="4">GAR transformylase</fullName>
        <shortName evidence="4">GART</shortName>
    </alternativeName>
</protein>
<evidence type="ECO:0000313" key="6">
    <source>
        <dbReference type="EMBL" id="BBL04191.1"/>
    </source>
</evidence>
<keyword evidence="2 4" id="KW-0808">Transferase</keyword>
<dbReference type="CDD" id="cd08645">
    <property type="entry name" value="FMT_core_GART"/>
    <property type="match status" value="1"/>
</dbReference>
<sequence length="187" mass="20173">MKRIAVFASGEGSNFEAIAAACERGAIAAEVALVVCDRPGARVTERAAARGIACFAFAPKEYASKADYEREIVARLDAVGVDLVCLAGYMRILSEVLLGAYGGRIVNIHPSLLPAFKGAHAIEEAVAYGVKVYGVTIHWVDATLDGGRIIAQRAFAYDGDDVHEVERRVHEVEHELYVETIDKLVKA</sequence>
<comment type="function">
    <text evidence="4">Catalyzes the transfer of a formyl group from 10-formyltetrahydrofolate to 5-phospho-ribosyl-glycinamide (GAR), producing 5-phospho-ribosyl-N-formylglycinamide (FGAR) and tetrahydrofolate.</text>
</comment>
<dbReference type="NCBIfam" id="TIGR00639">
    <property type="entry name" value="PurN"/>
    <property type="match status" value="1"/>
</dbReference>
<dbReference type="GO" id="GO:0004644">
    <property type="term" value="F:phosphoribosylglycinamide formyltransferase activity"/>
    <property type="evidence" value="ECO:0007669"/>
    <property type="project" value="UniProtKB-UniRule"/>
</dbReference>
<reference evidence="7" key="1">
    <citation type="submission" date="2019-06" db="EMBL/GenBank/DDBJ databases">
        <title>Alistipes onderdonkii subsp. vulgaris subsp. nov., Alistipes dispar sp. nov. and Alistipes communis sp. nov., isolated from human faeces, and creation of Alistipes onderdonkii subsp. onderdonkii subsp. nov.</title>
        <authorList>
            <person name="Sakamoto M."/>
            <person name="Ikeyama N."/>
            <person name="Ogata Y."/>
            <person name="Suda W."/>
            <person name="Iino T."/>
            <person name="Hattori M."/>
            <person name="Ohkuma M."/>
        </authorList>
    </citation>
    <scope>NUCLEOTIDE SEQUENCE [LARGE SCALE GENOMIC DNA]</scope>
    <source>
        <strain evidence="7">5CBH24</strain>
    </source>
</reference>
<dbReference type="GO" id="GO:0006189">
    <property type="term" value="P:'de novo' IMP biosynthetic process"/>
    <property type="evidence" value="ECO:0007669"/>
    <property type="project" value="UniProtKB-UniRule"/>
</dbReference>
<evidence type="ECO:0000256" key="4">
    <source>
        <dbReference type="HAMAP-Rule" id="MF_01930"/>
    </source>
</evidence>
<evidence type="ECO:0000256" key="2">
    <source>
        <dbReference type="ARBA" id="ARBA00022679"/>
    </source>
</evidence>
<dbReference type="InterPro" id="IPR004607">
    <property type="entry name" value="GART"/>
</dbReference>
<dbReference type="GeneID" id="78342227"/>
<dbReference type="EMBL" id="AP019735">
    <property type="protein sequence ID" value="BBL04191.1"/>
    <property type="molecule type" value="Genomic_DNA"/>
</dbReference>
<dbReference type="UniPathway" id="UPA00074">
    <property type="reaction ID" value="UER00126"/>
</dbReference>
<evidence type="ECO:0000256" key="1">
    <source>
        <dbReference type="ARBA" id="ARBA00005054"/>
    </source>
</evidence>
<dbReference type="Proteomes" id="UP000318946">
    <property type="component" value="Chromosome"/>
</dbReference>
<keyword evidence="3 4" id="KW-0658">Purine biosynthesis</keyword>
<dbReference type="InterPro" id="IPR036477">
    <property type="entry name" value="Formyl_transf_N_sf"/>
</dbReference>
<evidence type="ECO:0000313" key="7">
    <source>
        <dbReference type="Proteomes" id="UP000318946"/>
    </source>
</evidence>
<accession>A0A4Y1WSY3</accession>
<dbReference type="RefSeq" id="WP_141412704.1">
    <property type="nucleotide sequence ID" value="NZ_AP019735.1"/>
</dbReference>
<dbReference type="EC" id="2.1.2.2" evidence="4"/>
<dbReference type="SUPFAM" id="SSF53328">
    <property type="entry name" value="Formyltransferase"/>
    <property type="match status" value="1"/>
</dbReference>
<dbReference type="Pfam" id="PF00551">
    <property type="entry name" value="Formyl_trans_N"/>
    <property type="match status" value="1"/>
</dbReference>
<evidence type="ECO:0000259" key="5">
    <source>
        <dbReference type="Pfam" id="PF00551"/>
    </source>
</evidence>
<organism evidence="6 7">
    <name type="scientific">Alistipes communis</name>
    <dbReference type="NCBI Taxonomy" id="2585118"/>
    <lineage>
        <taxon>Bacteria</taxon>
        <taxon>Pseudomonadati</taxon>
        <taxon>Bacteroidota</taxon>
        <taxon>Bacteroidia</taxon>
        <taxon>Bacteroidales</taxon>
        <taxon>Rikenellaceae</taxon>
        <taxon>Alistipes</taxon>
    </lineage>
</organism>
<proteinExistence type="inferred from homology"/>
<feature type="binding site" evidence="4">
    <location>
        <position position="107"/>
    </location>
    <ligand>
        <name>(6R)-10-formyltetrahydrofolate</name>
        <dbReference type="ChEBI" id="CHEBI:195366"/>
    </ligand>
</feature>
<name>A0A4Y1WSY3_9BACT</name>
<dbReference type="OrthoDB" id="9806170at2"/>
<comment type="similarity">
    <text evidence="4">Belongs to the GART family.</text>
</comment>
<feature type="active site" description="Proton donor" evidence="4">
    <location>
        <position position="109"/>
    </location>
</feature>
<evidence type="ECO:0000256" key="3">
    <source>
        <dbReference type="ARBA" id="ARBA00022755"/>
    </source>
</evidence>
<feature type="binding site" evidence="4">
    <location>
        <begin position="90"/>
        <end position="93"/>
    </location>
    <ligand>
        <name>(6R)-10-formyltetrahydrofolate</name>
        <dbReference type="ChEBI" id="CHEBI:195366"/>
    </ligand>
</feature>
<feature type="binding site" evidence="4">
    <location>
        <position position="65"/>
    </location>
    <ligand>
        <name>(6R)-10-formyltetrahydrofolate</name>
        <dbReference type="ChEBI" id="CHEBI:195366"/>
    </ligand>
</feature>
<dbReference type="HAMAP" id="MF_01930">
    <property type="entry name" value="PurN"/>
    <property type="match status" value="1"/>
</dbReference>
<dbReference type="Gene3D" id="3.40.50.170">
    <property type="entry name" value="Formyl transferase, N-terminal domain"/>
    <property type="match status" value="1"/>
</dbReference>
<dbReference type="InterPro" id="IPR002376">
    <property type="entry name" value="Formyl_transf_N"/>
</dbReference>